<dbReference type="AlphaFoldDB" id="B4GQ35"/>
<sequence>MDMDMDMERTGQAAAAEQNVLGSLIAIGETPFGMASESTESPQLPVAACGREHDFAAFEAKSSSSH</sequence>
<protein>
    <submittedName>
        <fullName evidence="1">GL15665</fullName>
    </submittedName>
</protein>
<proteinExistence type="predicted"/>
<organism evidence="2">
    <name type="scientific">Drosophila persimilis</name>
    <name type="common">Fruit fly</name>
    <dbReference type="NCBI Taxonomy" id="7234"/>
    <lineage>
        <taxon>Eukaryota</taxon>
        <taxon>Metazoa</taxon>
        <taxon>Ecdysozoa</taxon>
        <taxon>Arthropoda</taxon>
        <taxon>Hexapoda</taxon>
        <taxon>Insecta</taxon>
        <taxon>Pterygota</taxon>
        <taxon>Neoptera</taxon>
        <taxon>Endopterygota</taxon>
        <taxon>Diptera</taxon>
        <taxon>Brachycera</taxon>
        <taxon>Muscomorpha</taxon>
        <taxon>Ephydroidea</taxon>
        <taxon>Drosophilidae</taxon>
        <taxon>Drosophila</taxon>
        <taxon>Sophophora</taxon>
    </lineage>
</organism>
<name>B4GQ35_DROPE</name>
<dbReference type="HOGENOM" id="CLU_2833879_0_0_1"/>
<reference evidence="1 2" key="1">
    <citation type="journal article" date="2007" name="Nature">
        <title>Evolution of genes and genomes on the Drosophila phylogeny.</title>
        <authorList>
            <consortium name="Drosophila 12 Genomes Consortium"/>
            <person name="Clark A.G."/>
            <person name="Eisen M.B."/>
            <person name="Smith D.R."/>
            <person name="Bergman C.M."/>
            <person name="Oliver B."/>
            <person name="Markow T.A."/>
            <person name="Kaufman T.C."/>
            <person name="Kellis M."/>
            <person name="Gelbart W."/>
            <person name="Iyer V.N."/>
            <person name="Pollard D.A."/>
            <person name="Sackton T.B."/>
            <person name="Larracuente A.M."/>
            <person name="Singh N.D."/>
            <person name="Abad J.P."/>
            <person name="Abt D.N."/>
            <person name="Adryan B."/>
            <person name="Aguade M."/>
            <person name="Akashi H."/>
            <person name="Anderson W.W."/>
            <person name="Aquadro C.F."/>
            <person name="Ardell D.H."/>
            <person name="Arguello R."/>
            <person name="Artieri C.G."/>
            <person name="Barbash D.A."/>
            <person name="Barker D."/>
            <person name="Barsanti P."/>
            <person name="Batterham P."/>
            <person name="Batzoglou S."/>
            <person name="Begun D."/>
            <person name="Bhutkar A."/>
            <person name="Blanco E."/>
            <person name="Bosak S.A."/>
            <person name="Bradley R.K."/>
            <person name="Brand A.D."/>
            <person name="Brent M.R."/>
            <person name="Brooks A.N."/>
            <person name="Brown R.H."/>
            <person name="Butlin R.K."/>
            <person name="Caggese C."/>
            <person name="Calvi B.R."/>
            <person name="Bernardo de Carvalho A."/>
            <person name="Caspi A."/>
            <person name="Castrezana S."/>
            <person name="Celniker S.E."/>
            <person name="Chang J.L."/>
            <person name="Chapple C."/>
            <person name="Chatterji S."/>
            <person name="Chinwalla A."/>
            <person name="Civetta A."/>
            <person name="Clifton S.W."/>
            <person name="Comeron J.M."/>
            <person name="Costello J.C."/>
            <person name="Coyne J.A."/>
            <person name="Daub J."/>
            <person name="David R.G."/>
            <person name="Delcher A.L."/>
            <person name="Delehaunty K."/>
            <person name="Do C.B."/>
            <person name="Ebling H."/>
            <person name="Edwards K."/>
            <person name="Eickbush T."/>
            <person name="Evans J.D."/>
            <person name="Filipski A."/>
            <person name="Findeiss S."/>
            <person name="Freyhult E."/>
            <person name="Fulton L."/>
            <person name="Fulton R."/>
            <person name="Garcia A.C."/>
            <person name="Gardiner A."/>
            <person name="Garfield D.A."/>
            <person name="Garvin B.E."/>
            <person name="Gibson G."/>
            <person name="Gilbert D."/>
            <person name="Gnerre S."/>
            <person name="Godfrey J."/>
            <person name="Good R."/>
            <person name="Gotea V."/>
            <person name="Gravely B."/>
            <person name="Greenberg A.J."/>
            <person name="Griffiths-Jones S."/>
            <person name="Gross S."/>
            <person name="Guigo R."/>
            <person name="Gustafson E.A."/>
            <person name="Haerty W."/>
            <person name="Hahn M.W."/>
            <person name="Halligan D.L."/>
            <person name="Halpern A.L."/>
            <person name="Halter G.M."/>
            <person name="Han M.V."/>
            <person name="Heger A."/>
            <person name="Hillier L."/>
            <person name="Hinrichs A.S."/>
            <person name="Holmes I."/>
            <person name="Hoskins R.A."/>
            <person name="Hubisz M.J."/>
            <person name="Hultmark D."/>
            <person name="Huntley M.A."/>
            <person name="Jaffe D.B."/>
            <person name="Jagadeeshan S."/>
            <person name="Jeck W.R."/>
            <person name="Johnson J."/>
            <person name="Jones C.D."/>
            <person name="Jordan W.C."/>
            <person name="Karpen G.H."/>
            <person name="Kataoka E."/>
            <person name="Keightley P.D."/>
            <person name="Kheradpour P."/>
            <person name="Kirkness E.F."/>
            <person name="Koerich L.B."/>
            <person name="Kristiansen K."/>
            <person name="Kudrna D."/>
            <person name="Kulathinal R.J."/>
            <person name="Kumar S."/>
            <person name="Kwok R."/>
            <person name="Lander E."/>
            <person name="Langley C.H."/>
            <person name="Lapoint R."/>
            <person name="Lazzaro B.P."/>
            <person name="Lee S.J."/>
            <person name="Levesque L."/>
            <person name="Li R."/>
            <person name="Lin C.F."/>
            <person name="Lin M.F."/>
            <person name="Lindblad-Toh K."/>
            <person name="Llopart A."/>
            <person name="Long M."/>
            <person name="Low L."/>
            <person name="Lozovsky E."/>
            <person name="Lu J."/>
            <person name="Luo M."/>
            <person name="Machado C.A."/>
            <person name="Makalowski W."/>
            <person name="Marzo M."/>
            <person name="Matsuda M."/>
            <person name="Matzkin L."/>
            <person name="McAllister B."/>
            <person name="McBride C.S."/>
            <person name="McKernan B."/>
            <person name="McKernan K."/>
            <person name="Mendez-Lago M."/>
            <person name="Minx P."/>
            <person name="Mollenhauer M.U."/>
            <person name="Montooth K."/>
            <person name="Mount S.M."/>
            <person name="Mu X."/>
            <person name="Myers E."/>
            <person name="Negre B."/>
            <person name="Newfeld S."/>
            <person name="Nielsen R."/>
            <person name="Noor M.A."/>
            <person name="O'Grady P."/>
            <person name="Pachter L."/>
            <person name="Papaceit M."/>
            <person name="Parisi M.J."/>
            <person name="Parisi M."/>
            <person name="Parts L."/>
            <person name="Pedersen J.S."/>
            <person name="Pesole G."/>
            <person name="Phillippy A.M."/>
            <person name="Ponting C.P."/>
            <person name="Pop M."/>
            <person name="Porcelli D."/>
            <person name="Powell J.R."/>
            <person name="Prohaska S."/>
            <person name="Pruitt K."/>
            <person name="Puig M."/>
            <person name="Quesneville H."/>
            <person name="Ram K.R."/>
            <person name="Rand D."/>
            <person name="Rasmussen M.D."/>
            <person name="Reed L.K."/>
            <person name="Reenan R."/>
            <person name="Reily A."/>
            <person name="Remington K.A."/>
            <person name="Rieger T.T."/>
            <person name="Ritchie M.G."/>
            <person name="Robin C."/>
            <person name="Rogers Y.H."/>
            <person name="Rohde C."/>
            <person name="Rozas J."/>
            <person name="Rubenfield M.J."/>
            <person name="Ruiz A."/>
            <person name="Russo S."/>
            <person name="Salzberg S.L."/>
            <person name="Sanchez-Gracia A."/>
            <person name="Saranga D.J."/>
            <person name="Sato H."/>
            <person name="Schaeffer S.W."/>
            <person name="Schatz M.C."/>
            <person name="Schlenke T."/>
            <person name="Schwartz R."/>
            <person name="Segarra C."/>
            <person name="Singh R.S."/>
            <person name="Sirot L."/>
            <person name="Sirota M."/>
            <person name="Sisneros N.B."/>
            <person name="Smith C.D."/>
            <person name="Smith T.F."/>
            <person name="Spieth J."/>
            <person name="Stage D.E."/>
            <person name="Stark A."/>
            <person name="Stephan W."/>
            <person name="Strausberg R.L."/>
            <person name="Strempel S."/>
            <person name="Sturgill D."/>
            <person name="Sutton G."/>
            <person name="Sutton G.G."/>
            <person name="Tao W."/>
            <person name="Teichmann S."/>
            <person name="Tobari Y.N."/>
            <person name="Tomimura Y."/>
            <person name="Tsolas J.M."/>
            <person name="Valente V.L."/>
            <person name="Venter E."/>
            <person name="Venter J.C."/>
            <person name="Vicario S."/>
            <person name="Vieira F.G."/>
            <person name="Vilella A.J."/>
            <person name="Villasante A."/>
            <person name="Walenz B."/>
            <person name="Wang J."/>
            <person name="Wasserman M."/>
            <person name="Watts T."/>
            <person name="Wilson D."/>
            <person name="Wilson R.K."/>
            <person name="Wing R.A."/>
            <person name="Wolfner M.F."/>
            <person name="Wong A."/>
            <person name="Wong G.K."/>
            <person name="Wu C.I."/>
            <person name="Wu G."/>
            <person name="Yamamoto D."/>
            <person name="Yang H.P."/>
            <person name="Yang S.P."/>
            <person name="Yorke J.A."/>
            <person name="Yoshida K."/>
            <person name="Zdobnov E."/>
            <person name="Zhang P."/>
            <person name="Zhang Y."/>
            <person name="Zimin A.V."/>
            <person name="Baldwin J."/>
            <person name="Abdouelleil A."/>
            <person name="Abdulkadir J."/>
            <person name="Abebe A."/>
            <person name="Abera B."/>
            <person name="Abreu J."/>
            <person name="Acer S.C."/>
            <person name="Aftuck L."/>
            <person name="Alexander A."/>
            <person name="An P."/>
            <person name="Anderson E."/>
            <person name="Anderson S."/>
            <person name="Arachi H."/>
            <person name="Azer M."/>
            <person name="Bachantsang P."/>
            <person name="Barry A."/>
            <person name="Bayul T."/>
            <person name="Berlin A."/>
            <person name="Bessette D."/>
            <person name="Bloom T."/>
            <person name="Blye J."/>
            <person name="Boguslavskiy L."/>
            <person name="Bonnet C."/>
            <person name="Boukhgalter B."/>
            <person name="Bourzgui I."/>
            <person name="Brown A."/>
            <person name="Cahill P."/>
            <person name="Channer S."/>
            <person name="Cheshatsang Y."/>
            <person name="Chuda L."/>
            <person name="Citroen M."/>
            <person name="Collymore A."/>
            <person name="Cooke P."/>
            <person name="Costello M."/>
            <person name="D'Aco K."/>
            <person name="Daza R."/>
            <person name="De Haan G."/>
            <person name="DeGray S."/>
            <person name="DeMaso C."/>
            <person name="Dhargay N."/>
            <person name="Dooley K."/>
            <person name="Dooley E."/>
            <person name="Doricent M."/>
            <person name="Dorje P."/>
            <person name="Dorjee K."/>
            <person name="Dupes A."/>
            <person name="Elong R."/>
            <person name="Falk J."/>
            <person name="Farina A."/>
            <person name="Faro S."/>
            <person name="Ferguson D."/>
            <person name="Fisher S."/>
            <person name="Foley C.D."/>
            <person name="Franke A."/>
            <person name="Friedrich D."/>
            <person name="Gadbois L."/>
            <person name="Gearin G."/>
            <person name="Gearin C.R."/>
            <person name="Giannoukos G."/>
            <person name="Goode T."/>
            <person name="Graham J."/>
            <person name="Grandbois E."/>
            <person name="Grewal S."/>
            <person name="Gyaltsen K."/>
            <person name="Hafez N."/>
            <person name="Hagos B."/>
            <person name="Hall J."/>
            <person name="Henson C."/>
            <person name="Hollinger A."/>
            <person name="Honan T."/>
            <person name="Huard M.D."/>
            <person name="Hughes L."/>
            <person name="Hurhula B."/>
            <person name="Husby M.E."/>
            <person name="Kamat A."/>
            <person name="Kanga B."/>
            <person name="Kashin S."/>
            <person name="Khazanovich D."/>
            <person name="Kisner P."/>
            <person name="Lance K."/>
            <person name="Lara M."/>
            <person name="Lee W."/>
            <person name="Lennon N."/>
            <person name="Letendre F."/>
            <person name="LeVine R."/>
            <person name="Lipovsky A."/>
            <person name="Liu X."/>
            <person name="Liu J."/>
            <person name="Liu S."/>
            <person name="Lokyitsang T."/>
            <person name="Lokyitsang Y."/>
            <person name="Lubonja R."/>
            <person name="Lui A."/>
            <person name="MacDonald P."/>
            <person name="Magnisalis V."/>
            <person name="Maru K."/>
            <person name="Matthews C."/>
            <person name="McCusker W."/>
            <person name="McDonough S."/>
            <person name="Mehta T."/>
            <person name="Meldrim J."/>
            <person name="Meneus L."/>
            <person name="Mihai O."/>
            <person name="Mihalev A."/>
            <person name="Mihova T."/>
            <person name="Mittelman R."/>
            <person name="Mlenga V."/>
            <person name="Montmayeur A."/>
            <person name="Mulrain L."/>
            <person name="Navidi A."/>
            <person name="Naylor J."/>
            <person name="Negash T."/>
            <person name="Nguyen T."/>
            <person name="Nguyen N."/>
            <person name="Nicol R."/>
            <person name="Norbu C."/>
            <person name="Norbu N."/>
            <person name="Novod N."/>
            <person name="O'Neill B."/>
            <person name="Osman S."/>
            <person name="Markiewicz E."/>
            <person name="Oyono O.L."/>
            <person name="Patti C."/>
            <person name="Phunkhang P."/>
            <person name="Pierre F."/>
            <person name="Priest M."/>
            <person name="Raghuraman S."/>
            <person name="Rege F."/>
            <person name="Reyes R."/>
            <person name="Rise C."/>
            <person name="Rogov P."/>
            <person name="Ross K."/>
            <person name="Ryan E."/>
            <person name="Settipalli S."/>
            <person name="Shea T."/>
            <person name="Sherpa N."/>
            <person name="Shi L."/>
            <person name="Shih D."/>
            <person name="Sparrow T."/>
            <person name="Spaulding J."/>
            <person name="Stalker J."/>
            <person name="Stange-Thomann N."/>
            <person name="Stavropoulos S."/>
            <person name="Stone C."/>
            <person name="Strader C."/>
            <person name="Tesfaye S."/>
            <person name="Thomson T."/>
            <person name="Thoulutsang Y."/>
            <person name="Thoulutsang D."/>
            <person name="Topham K."/>
            <person name="Topping I."/>
            <person name="Tsamla T."/>
            <person name="Vassiliev H."/>
            <person name="Vo A."/>
            <person name="Wangchuk T."/>
            <person name="Wangdi T."/>
            <person name="Weiand M."/>
            <person name="Wilkinson J."/>
            <person name="Wilson A."/>
            <person name="Yadav S."/>
            <person name="Young G."/>
            <person name="Yu Q."/>
            <person name="Zembek L."/>
            <person name="Zhong D."/>
            <person name="Zimmer A."/>
            <person name="Zwirko Z."/>
            <person name="Jaffe D.B."/>
            <person name="Alvarez P."/>
            <person name="Brockman W."/>
            <person name="Butler J."/>
            <person name="Chin C."/>
            <person name="Gnerre S."/>
            <person name="Grabherr M."/>
            <person name="Kleber M."/>
            <person name="Mauceli E."/>
            <person name="MacCallum I."/>
        </authorList>
    </citation>
    <scope>NUCLEOTIDE SEQUENCE [LARGE SCALE GENOMIC DNA]</scope>
    <source>
        <strain evidence="2">MSH-3 / Tucson 14011-0111.49</strain>
    </source>
</reference>
<keyword evidence="2" id="KW-1185">Reference proteome</keyword>
<dbReference type="Proteomes" id="UP000008744">
    <property type="component" value="Unassembled WGS sequence"/>
</dbReference>
<accession>B4GQ35</accession>
<evidence type="ECO:0000313" key="2">
    <source>
        <dbReference type="Proteomes" id="UP000008744"/>
    </source>
</evidence>
<evidence type="ECO:0000313" key="1">
    <source>
        <dbReference type="EMBL" id="EDW39707.1"/>
    </source>
</evidence>
<dbReference type="EMBL" id="CH479187">
    <property type="protein sequence ID" value="EDW39707.1"/>
    <property type="molecule type" value="Genomic_DNA"/>
</dbReference>
<gene>
    <name evidence="1" type="primary">Dper\GL15665</name>
    <name evidence="1" type="ORF">Dper_GL15665</name>
</gene>